<dbReference type="Proteomes" id="UP000290572">
    <property type="component" value="Unassembled WGS sequence"/>
</dbReference>
<dbReference type="AlphaFoldDB" id="A0A498L9K1"/>
<evidence type="ECO:0000313" key="3">
    <source>
        <dbReference type="Proteomes" id="UP000290572"/>
    </source>
</evidence>
<reference evidence="2 3" key="1">
    <citation type="submission" date="2018-03" db="EMBL/GenBank/DDBJ databases">
        <title>Draft genome sequence of Rohu Carp (Labeo rohita).</title>
        <authorList>
            <person name="Das P."/>
            <person name="Kushwaha B."/>
            <person name="Joshi C.G."/>
            <person name="Kumar D."/>
            <person name="Nagpure N.S."/>
            <person name="Sahoo L."/>
            <person name="Das S.P."/>
            <person name="Bit A."/>
            <person name="Patnaik S."/>
            <person name="Meher P.K."/>
            <person name="Jayasankar P."/>
            <person name="Koringa P.G."/>
            <person name="Patel N.V."/>
            <person name="Hinsu A.T."/>
            <person name="Kumar R."/>
            <person name="Pandey M."/>
            <person name="Agarwal S."/>
            <person name="Srivastava S."/>
            <person name="Singh M."/>
            <person name="Iquebal M.A."/>
            <person name="Jaiswal S."/>
            <person name="Angadi U.B."/>
            <person name="Kumar N."/>
            <person name="Raza M."/>
            <person name="Shah T.M."/>
            <person name="Rai A."/>
            <person name="Jena J.K."/>
        </authorList>
    </citation>
    <scope>NUCLEOTIDE SEQUENCE [LARGE SCALE GENOMIC DNA]</scope>
    <source>
        <strain evidence="2">DASCIFA01</strain>
        <tissue evidence="2">Testis</tissue>
    </source>
</reference>
<keyword evidence="3" id="KW-1185">Reference proteome</keyword>
<accession>A0A498L9K1</accession>
<evidence type="ECO:0000313" key="2">
    <source>
        <dbReference type="EMBL" id="RXN03114.1"/>
    </source>
</evidence>
<dbReference type="InterPro" id="IPR003034">
    <property type="entry name" value="SAP_dom"/>
</dbReference>
<dbReference type="EMBL" id="QBIY01013490">
    <property type="protein sequence ID" value="RXN03114.1"/>
    <property type="molecule type" value="Genomic_DNA"/>
</dbReference>
<dbReference type="InterPro" id="IPR040648">
    <property type="entry name" value="HMGXB3_CxC4"/>
</dbReference>
<evidence type="ECO:0000259" key="1">
    <source>
        <dbReference type="PROSITE" id="PS50800"/>
    </source>
</evidence>
<dbReference type="Pfam" id="PF18717">
    <property type="entry name" value="CxC4"/>
    <property type="match status" value="1"/>
</dbReference>
<name>A0A498L9K1_LABRO</name>
<protein>
    <submittedName>
        <fullName evidence="2">HMG domain-containing 3 isoform X2</fullName>
    </submittedName>
</protein>
<sequence length="933" mass="106297">MVEYILQKKKIPAVLPDNIRVTSPGKEYPKYLFPDEASCQRCPGVVPLSDPILITKRAKILTSWGIIEDVSTYCKQCPLCGIFYRYQEWKDKLHNFNDYNIVDIPLCLTLRSLLQVHTAVSRTVEALEDTTGVKFPSGDTVLHAYLHFEALTDHDYKFSCVTCGDHPPVVIMDLHKKGVFHLSVSDIQGPVENYNGNVNLEEFWESLSSDMIGRGFVASGRHNPFAVSPTYEFWAPWIGKRTRCSNFVLNTEFEKIHVSKSVSEISEITVTEDRLREELFKQKVEVVRKLCRECGLDSHGSRSDLLLRLSNEMKSRQAYDKIFEKIWGASGGWAVIMCPCGIVYSIKCNLRAESPRDFADLLLSWKHMPNVIIYDFARGLATHMNLRESEKRAKILTSWGIIEDVSTYCKQCPLCGIFYRYQEWKDQLHNFNDYNIVDIPLCLTLRSLLQVHTAVSRTVEALEDTTGVKFPSGDTVLHAYLHFEALTDHDYKFSCVTCGDHPPVVIMDLHKKGVFHLSVSDIQGPVENYNGNVNLEEFWESLSSDMIGRGFVASGRHNPFAVSPTYEFWAPWIGKRTRCSNFVLNTEFEKIHVSKSVSEISEITVTEDRLREELFKQKVEVVRKLCRECGLDSHGSRSDLLLRLSNEMKSRQAYDKIFEKIWGASGGWAVIMCPCGIVYSIKCNLRAESPRDFADLLLSWKHMPNVIIYDFARGLATHMNLRESEKVPISPFEGRLAEPSQLNIELAKSGKLKVSLPWLNTKKAVPDINGHPVTGSPHHYVLYDRFHEANTKDIKDVLRKLTLVPQLAGKVNSQVAEQLFAKMKKNNYFLNMSLPSTHIFQMRNIIHHYNVKKNNKVLHRLRKTFGSMLATNMYGQAVLGNPCLSPEEPGGTDVVMEDSTQTPTMVTCSGECFGFFKFDNVVYNAPFVPLFRK</sequence>
<organism evidence="2 3">
    <name type="scientific">Labeo rohita</name>
    <name type="common">Indian major carp</name>
    <name type="synonym">Cyprinus rohita</name>
    <dbReference type="NCBI Taxonomy" id="84645"/>
    <lineage>
        <taxon>Eukaryota</taxon>
        <taxon>Metazoa</taxon>
        <taxon>Chordata</taxon>
        <taxon>Craniata</taxon>
        <taxon>Vertebrata</taxon>
        <taxon>Euteleostomi</taxon>
        <taxon>Actinopterygii</taxon>
        <taxon>Neopterygii</taxon>
        <taxon>Teleostei</taxon>
        <taxon>Ostariophysi</taxon>
        <taxon>Cypriniformes</taxon>
        <taxon>Cyprinidae</taxon>
        <taxon>Labeoninae</taxon>
        <taxon>Labeonini</taxon>
        <taxon>Labeo</taxon>
    </lineage>
</organism>
<comment type="caution">
    <text evidence="2">The sequence shown here is derived from an EMBL/GenBank/DDBJ whole genome shotgun (WGS) entry which is preliminary data.</text>
</comment>
<feature type="domain" description="SAP" evidence="1">
    <location>
        <begin position="279"/>
        <end position="313"/>
    </location>
</feature>
<dbReference type="PANTHER" id="PTHR17609:SF3">
    <property type="entry name" value="SAP DOMAIN-CONTAINING PROTEIN"/>
    <property type="match status" value="1"/>
</dbReference>
<proteinExistence type="predicted"/>
<feature type="domain" description="SAP" evidence="1">
    <location>
        <begin position="614"/>
        <end position="648"/>
    </location>
</feature>
<gene>
    <name evidence="2" type="ORF">ROHU_034700</name>
</gene>
<dbReference type="PROSITE" id="PS50800">
    <property type="entry name" value="SAP"/>
    <property type="match status" value="2"/>
</dbReference>
<dbReference type="SMART" id="SM00513">
    <property type="entry name" value="SAP"/>
    <property type="match status" value="2"/>
</dbReference>
<dbReference type="PANTHER" id="PTHR17609">
    <property type="entry name" value="HMG DOMAIN-CONTAINING PROTEIN 3"/>
    <property type="match status" value="1"/>
</dbReference>
<dbReference type="InterPro" id="IPR039598">
    <property type="entry name" value="HMGXB3"/>
</dbReference>